<feature type="domain" description="DDE Tnp4" evidence="9">
    <location>
        <begin position="2"/>
        <end position="124"/>
    </location>
</feature>
<protein>
    <recommendedName>
        <fullName evidence="9">DDE Tnp4 domain-containing protein</fullName>
    </recommendedName>
</protein>
<evidence type="ECO:0000256" key="7">
    <source>
        <dbReference type="ARBA" id="ARBA00023242"/>
    </source>
</evidence>
<dbReference type="Proteomes" id="UP000646827">
    <property type="component" value="Unassembled WGS sequence"/>
</dbReference>
<comment type="subcellular location">
    <subcellularLocation>
        <location evidence="2">Nucleus</location>
    </subcellularLocation>
</comment>
<dbReference type="GO" id="GO:0004518">
    <property type="term" value="F:nuclease activity"/>
    <property type="evidence" value="ECO:0007669"/>
    <property type="project" value="UniProtKB-KW"/>
</dbReference>
<organism evidence="10 11">
    <name type="scientific">Circinella minor</name>
    <dbReference type="NCBI Taxonomy" id="1195481"/>
    <lineage>
        <taxon>Eukaryota</taxon>
        <taxon>Fungi</taxon>
        <taxon>Fungi incertae sedis</taxon>
        <taxon>Mucoromycota</taxon>
        <taxon>Mucoromycotina</taxon>
        <taxon>Mucoromycetes</taxon>
        <taxon>Mucorales</taxon>
        <taxon>Lichtheimiaceae</taxon>
        <taxon>Circinella</taxon>
    </lineage>
</organism>
<name>A0A8H7RNA2_9FUNG</name>
<evidence type="ECO:0000313" key="11">
    <source>
        <dbReference type="Proteomes" id="UP000646827"/>
    </source>
</evidence>
<evidence type="ECO:0000259" key="9">
    <source>
        <dbReference type="Pfam" id="PF13359"/>
    </source>
</evidence>
<dbReference type="Pfam" id="PF13359">
    <property type="entry name" value="DDE_Tnp_4"/>
    <property type="match status" value="1"/>
</dbReference>
<dbReference type="PANTHER" id="PTHR22930">
    <property type="match status" value="1"/>
</dbReference>
<reference evidence="10 11" key="1">
    <citation type="submission" date="2020-12" db="EMBL/GenBank/DDBJ databases">
        <title>Metabolic potential, ecology and presence of endohyphal bacteria is reflected in genomic diversity of Mucoromycotina.</title>
        <authorList>
            <person name="Muszewska A."/>
            <person name="Okrasinska A."/>
            <person name="Steczkiewicz K."/>
            <person name="Drgas O."/>
            <person name="Orlowska M."/>
            <person name="Perlinska-Lenart U."/>
            <person name="Aleksandrzak-Piekarczyk T."/>
            <person name="Szatraj K."/>
            <person name="Zielenkiewicz U."/>
            <person name="Pilsyk S."/>
            <person name="Malc E."/>
            <person name="Mieczkowski P."/>
            <person name="Kruszewska J.S."/>
            <person name="Biernat P."/>
            <person name="Pawlowska J."/>
        </authorList>
    </citation>
    <scope>NUCLEOTIDE SEQUENCE [LARGE SCALE GENOMIC DNA]</scope>
    <source>
        <strain evidence="10 11">CBS 142.35</strain>
    </source>
</reference>
<keyword evidence="11" id="KW-1185">Reference proteome</keyword>
<comment type="cofactor">
    <cofactor evidence="1">
        <name>a divalent metal cation</name>
        <dbReference type="ChEBI" id="CHEBI:60240"/>
    </cofactor>
</comment>
<comment type="caution">
    <text evidence="10">The sequence shown here is derived from an EMBL/GenBank/DDBJ whole genome shotgun (WGS) entry which is preliminary data.</text>
</comment>
<dbReference type="PANTHER" id="PTHR22930:SF85">
    <property type="entry name" value="GH03217P-RELATED"/>
    <property type="match status" value="1"/>
</dbReference>
<evidence type="ECO:0000256" key="1">
    <source>
        <dbReference type="ARBA" id="ARBA00001968"/>
    </source>
</evidence>
<evidence type="ECO:0000313" key="10">
    <source>
        <dbReference type="EMBL" id="KAG2213670.1"/>
    </source>
</evidence>
<keyword evidence="4" id="KW-0540">Nuclease</keyword>
<dbReference type="GO" id="GO:0016787">
    <property type="term" value="F:hydrolase activity"/>
    <property type="evidence" value="ECO:0007669"/>
    <property type="project" value="UniProtKB-KW"/>
</dbReference>
<feature type="region of interest" description="Disordered" evidence="8">
    <location>
        <begin position="147"/>
        <end position="176"/>
    </location>
</feature>
<gene>
    <name evidence="10" type="ORF">INT45_009328</name>
</gene>
<evidence type="ECO:0000256" key="4">
    <source>
        <dbReference type="ARBA" id="ARBA00022722"/>
    </source>
</evidence>
<dbReference type="OrthoDB" id="2276543at2759"/>
<comment type="similarity">
    <text evidence="3">Belongs to the HARBI1 family.</text>
</comment>
<sequence length="187" mass="21761">NKQIIYSYIGWPGSTHDSRIFSNSSLFHYPGLYFKENEYLLGDSGFEYLENIIVPYKKLRNSELTDEQDTFNMRLSSVRIHIEHTIGILKMRFQSLQELPIQLQDKNSAKHTVDWIKACIIMHNMITACRLDDIYNEEELTTILQEQQQQNTTGYGGSFNSATDPEEDLTPGKARRKQIFNQVMNSE</sequence>
<evidence type="ECO:0000256" key="8">
    <source>
        <dbReference type="SAM" id="MobiDB-lite"/>
    </source>
</evidence>
<keyword evidence="5" id="KW-0479">Metal-binding</keyword>
<dbReference type="GO" id="GO:0005634">
    <property type="term" value="C:nucleus"/>
    <property type="evidence" value="ECO:0007669"/>
    <property type="project" value="UniProtKB-SubCell"/>
</dbReference>
<dbReference type="AlphaFoldDB" id="A0A8H7RNA2"/>
<evidence type="ECO:0000256" key="6">
    <source>
        <dbReference type="ARBA" id="ARBA00022801"/>
    </source>
</evidence>
<dbReference type="EMBL" id="JAEPRB010000667">
    <property type="protein sequence ID" value="KAG2213670.1"/>
    <property type="molecule type" value="Genomic_DNA"/>
</dbReference>
<evidence type="ECO:0000256" key="2">
    <source>
        <dbReference type="ARBA" id="ARBA00004123"/>
    </source>
</evidence>
<feature type="non-terminal residue" evidence="10">
    <location>
        <position position="1"/>
    </location>
</feature>
<dbReference type="InterPro" id="IPR045249">
    <property type="entry name" value="HARBI1-like"/>
</dbReference>
<proteinExistence type="inferred from homology"/>
<accession>A0A8H7RNA2</accession>
<evidence type="ECO:0000256" key="5">
    <source>
        <dbReference type="ARBA" id="ARBA00022723"/>
    </source>
</evidence>
<dbReference type="InterPro" id="IPR027806">
    <property type="entry name" value="HARBI1_dom"/>
</dbReference>
<dbReference type="GO" id="GO:0046872">
    <property type="term" value="F:metal ion binding"/>
    <property type="evidence" value="ECO:0007669"/>
    <property type="project" value="UniProtKB-KW"/>
</dbReference>
<evidence type="ECO:0000256" key="3">
    <source>
        <dbReference type="ARBA" id="ARBA00006958"/>
    </source>
</evidence>
<keyword evidence="6" id="KW-0378">Hydrolase</keyword>
<keyword evidence="7" id="KW-0539">Nucleus</keyword>